<evidence type="ECO:0000313" key="2">
    <source>
        <dbReference type="EMBL" id="KRM13789.1"/>
    </source>
</evidence>
<dbReference type="SUPFAM" id="SSF82549">
    <property type="entry name" value="DAK1/DegV-like"/>
    <property type="match status" value="1"/>
</dbReference>
<sequence length="282" mass="30723">MTSKIKIVTDSSVQLSAEEIKQYEIHIVPLTIVIDKMIYTDGVNLTRPEFMSKMAAAKNLPQTSQPSIGTFMDMYDELSADGSEILSIHMSKTLSGTVNAARQAAQISKAKVTVVDSEFIDRATAFQVMVAAQLAQAGKSVDEIIAAMQEVKNHTQLYLSVTNLTNLVKGGRLSRVSGILSSLLNIKVVLQFHDNTLEPIHKGRGMKIINNFYRELIEQMQKLGHPIKMIGISHADALPSAQQVQAQLQVIFPDVAILVAPTSPVVATHTGAGAMAVMFYTE</sequence>
<protein>
    <recommendedName>
        <fullName evidence="4">DegV family protein</fullName>
    </recommendedName>
</protein>
<dbReference type="NCBIfam" id="TIGR00762">
    <property type="entry name" value="DegV"/>
    <property type="match status" value="1"/>
</dbReference>
<dbReference type="Gene3D" id="3.30.1180.10">
    <property type="match status" value="1"/>
</dbReference>
<dbReference type="GO" id="GO:0008289">
    <property type="term" value="F:lipid binding"/>
    <property type="evidence" value="ECO:0007669"/>
    <property type="project" value="UniProtKB-KW"/>
</dbReference>
<evidence type="ECO:0000256" key="1">
    <source>
        <dbReference type="ARBA" id="ARBA00023121"/>
    </source>
</evidence>
<dbReference type="AlphaFoldDB" id="A0A0R1W847"/>
<dbReference type="InterPro" id="IPR003797">
    <property type="entry name" value="DegV"/>
</dbReference>
<dbReference type="PROSITE" id="PS51482">
    <property type="entry name" value="DEGV"/>
    <property type="match status" value="1"/>
</dbReference>
<organism evidence="2 3">
    <name type="scientific">Lapidilactobacillus concavus DSM 17758</name>
    <dbReference type="NCBI Taxonomy" id="1423735"/>
    <lineage>
        <taxon>Bacteria</taxon>
        <taxon>Bacillati</taxon>
        <taxon>Bacillota</taxon>
        <taxon>Bacilli</taxon>
        <taxon>Lactobacillales</taxon>
        <taxon>Lactobacillaceae</taxon>
        <taxon>Lapidilactobacillus</taxon>
    </lineage>
</organism>
<dbReference type="EMBL" id="AZFX01000003">
    <property type="protein sequence ID" value="KRM13789.1"/>
    <property type="molecule type" value="Genomic_DNA"/>
</dbReference>
<dbReference type="PANTHER" id="PTHR33434:SF8">
    <property type="entry name" value="DEGV DOMAIN-CONTAINING PROTEIN SPR1019"/>
    <property type="match status" value="1"/>
</dbReference>
<proteinExistence type="predicted"/>
<dbReference type="Pfam" id="PF02645">
    <property type="entry name" value="DegV"/>
    <property type="match status" value="1"/>
</dbReference>
<dbReference type="OrthoDB" id="5429275at2"/>
<evidence type="ECO:0008006" key="4">
    <source>
        <dbReference type="Google" id="ProtNLM"/>
    </source>
</evidence>
<dbReference type="Gene3D" id="3.40.50.10170">
    <property type="match status" value="1"/>
</dbReference>
<dbReference type="RefSeq" id="WP_057822961.1">
    <property type="nucleotide sequence ID" value="NZ_AZFX01000003.1"/>
</dbReference>
<dbReference type="STRING" id="1423735.FC15_GL000960"/>
<keyword evidence="1" id="KW-0446">Lipid-binding</keyword>
<dbReference type="PATRIC" id="fig|1423735.3.peg.998"/>
<gene>
    <name evidence="2" type="ORF">FC15_GL000960</name>
</gene>
<evidence type="ECO:0000313" key="3">
    <source>
        <dbReference type="Proteomes" id="UP000051315"/>
    </source>
</evidence>
<name>A0A0R1W847_9LACO</name>
<dbReference type="InterPro" id="IPR050270">
    <property type="entry name" value="DegV_domain_contain"/>
</dbReference>
<dbReference type="InterPro" id="IPR043168">
    <property type="entry name" value="DegV_C"/>
</dbReference>
<keyword evidence="3" id="KW-1185">Reference proteome</keyword>
<reference evidence="2 3" key="1">
    <citation type="journal article" date="2015" name="Genome Announc.">
        <title>Expanding the biotechnology potential of lactobacilli through comparative genomics of 213 strains and associated genera.</title>
        <authorList>
            <person name="Sun Z."/>
            <person name="Harris H.M."/>
            <person name="McCann A."/>
            <person name="Guo C."/>
            <person name="Argimon S."/>
            <person name="Zhang W."/>
            <person name="Yang X."/>
            <person name="Jeffery I.B."/>
            <person name="Cooney J.C."/>
            <person name="Kagawa T.F."/>
            <person name="Liu W."/>
            <person name="Song Y."/>
            <person name="Salvetti E."/>
            <person name="Wrobel A."/>
            <person name="Rasinkangas P."/>
            <person name="Parkhill J."/>
            <person name="Rea M.C."/>
            <person name="O'Sullivan O."/>
            <person name="Ritari J."/>
            <person name="Douillard F.P."/>
            <person name="Paul Ross R."/>
            <person name="Yang R."/>
            <person name="Briner A.E."/>
            <person name="Felis G.E."/>
            <person name="de Vos W.M."/>
            <person name="Barrangou R."/>
            <person name="Klaenhammer T.R."/>
            <person name="Caufield P.W."/>
            <person name="Cui Y."/>
            <person name="Zhang H."/>
            <person name="O'Toole P.W."/>
        </authorList>
    </citation>
    <scope>NUCLEOTIDE SEQUENCE [LARGE SCALE GENOMIC DNA]</scope>
    <source>
        <strain evidence="2 3">DSM 17758</strain>
    </source>
</reference>
<dbReference type="PANTHER" id="PTHR33434">
    <property type="entry name" value="DEGV DOMAIN-CONTAINING PROTEIN DR_1986-RELATED"/>
    <property type="match status" value="1"/>
</dbReference>
<comment type="caution">
    <text evidence="2">The sequence shown here is derived from an EMBL/GenBank/DDBJ whole genome shotgun (WGS) entry which is preliminary data.</text>
</comment>
<dbReference type="Proteomes" id="UP000051315">
    <property type="component" value="Unassembled WGS sequence"/>
</dbReference>
<accession>A0A0R1W847</accession>